<sequence>MAQFFAYKNSNPGTRKQYPYLLDIQSDLLSELKTTVVIPLSPAKIAAPMSLTRLNPSFSLDGETFIAITQDIAGIDRSQLRGHDYDLSAYRSEIIAAVDFVLSGI</sequence>
<keyword evidence="3" id="KW-0678">Repressor</keyword>
<dbReference type="AlphaFoldDB" id="A0A432VPE3"/>
<comment type="caution">
    <text evidence="9">The sequence shown here is derived from an EMBL/GenBank/DDBJ whole genome shotgun (WGS) entry which is preliminary data.</text>
</comment>
<dbReference type="Proteomes" id="UP000288395">
    <property type="component" value="Unassembled WGS sequence"/>
</dbReference>
<dbReference type="InterPro" id="IPR002712">
    <property type="entry name" value="CcdB"/>
</dbReference>
<dbReference type="Gene3D" id="2.30.30.110">
    <property type="match status" value="1"/>
</dbReference>
<evidence type="ECO:0000256" key="7">
    <source>
        <dbReference type="ARBA" id="ARBA00033135"/>
    </source>
</evidence>
<dbReference type="EMBL" id="PIPJ01000028">
    <property type="protein sequence ID" value="RUO17962.1"/>
    <property type="molecule type" value="Genomic_DNA"/>
</dbReference>
<dbReference type="OrthoDB" id="9813510at2"/>
<keyword evidence="4" id="KW-0805">Transcription regulation</keyword>
<dbReference type="GO" id="GO:0006276">
    <property type="term" value="P:plasmid maintenance"/>
    <property type="evidence" value="ECO:0007669"/>
    <property type="project" value="InterPro"/>
</dbReference>
<keyword evidence="10" id="KW-1185">Reference proteome</keyword>
<evidence type="ECO:0000313" key="8">
    <source>
        <dbReference type="EMBL" id="RUO17960.1"/>
    </source>
</evidence>
<dbReference type="SUPFAM" id="SSF50118">
    <property type="entry name" value="Cell growth inhibitor/plasmid maintenance toxic component"/>
    <property type="match status" value="1"/>
</dbReference>
<organism evidence="9 10">
    <name type="scientific">Aliidiomarina iranensis</name>
    <dbReference type="NCBI Taxonomy" id="1434071"/>
    <lineage>
        <taxon>Bacteria</taxon>
        <taxon>Pseudomonadati</taxon>
        <taxon>Pseudomonadota</taxon>
        <taxon>Gammaproteobacteria</taxon>
        <taxon>Alteromonadales</taxon>
        <taxon>Idiomarinaceae</taxon>
        <taxon>Aliidiomarina</taxon>
    </lineage>
</organism>
<evidence type="ECO:0000313" key="10">
    <source>
        <dbReference type="Proteomes" id="UP000288395"/>
    </source>
</evidence>
<evidence type="ECO:0000256" key="3">
    <source>
        <dbReference type="ARBA" id="ARBA00022491"/>
    </source>
</evidence>
<evidence type="ECO:0000256" key="6">
    <source>
        <dbReference type="ARBA" id="ARBA00029628"/>
    </source>
</evidence>
<dbReference type="RefSeq" id="WP_126768524.1">
    <property type="nucleotide sequence ID" value="NZ_PIPJ01000028.1"/>
</dbReference>
<evidence type="ECO:0000256" key="1">
    <source>
        <dbReference type="ARBA" id="ARBA00005230"/>
    </source>
</evidence>
<dbReference type="InterPro" id="IPR011067">
    <property type="entry name" value="Plasmid_toxin/cell-grow_inhib"/>
</dbReference>
<name>A0A432VPE3_9GAMM</name>
<evidence type="ECO:0000313" key="9">
    <source>
        <dbReference type="EMBL" id="RUO17962.1"/>
    </source>
</evidence>
<accession>A0A432VPE3</accession>
<evidence type="ECO:0000256" key="4">
    <source>
        <dbReference type="ARBA" id="ARBA00023015"/>
    </source>
</evidence>
<proteinExistence type="inferred from homology"/>
<dbReference type="GO" id="GO:0008657">
    <property type="term" value="F:DNA topoisomerase type II (double strand cut, ATP-hydrolyzing) inhibitor activity"/>
    <property type="evidence" value="ECO:0007669"/>
    <property type="project" value="InterPro"/>
</dbReference>
<comment type="similarity">
    <text evidence="1">Belongs to the CcdB toxin family.</text>
</comment>
<reference evidence="10" key="2">
    <citation type="journal article" date="2018" name="Front. Microbiol.">
        <title>Genome-Based Analysis Reveals the Taxonomy and Diversity of the Family Idiomarinaceae.</title>
        <authorList>
            <person name="Liu Y."/>
            <person name="Lai Q."/>
            <person name="Shao Z."/>
        </authorList>
    </citation>
    <scope>NUCLEOTIDE SEQUENCE [LARGE SCALE GENOMIC DNA]</scope>
    <source>
        <strain evidence="10">GBPy7</strain>
    </source>
</reference>
<gene>
    <name evidence="8" type="ORF">CWE08_12145</name>
    <name evidence="9" type="ORF">CWE08_12155</name>
</gene>
<evidence type="ECO:0000256" key="2">
    <source>
        <dbReference type="ARBA" id="ARBA00015075"/>
    </source>
</evidence>
<dbReference type="EMBL" id="PIPJ01000028">
    <property type="protein sequence ID" value="RUO17960.1"/>
    <property type="molecule type" value="Genomic_DNA"/>
</dbReference>
<evidence type="ECO:0000256" key="5">
    <source>
        <dbReference type="ARBA" id="ARBA00023163"/>
    </source>
</evidence>
<protein>
    <recommendedName>
        <fullName evidence="2">Toxin CcdB</fullName>
    </recommendedName>
    <alternativeName>
        <fullName evidence="7">Cytotoxic protein CcdB</fullName>
    </alternativeName>
    <alternativeName>
        <fullName evidence="6">Protein LetD</fullName>
    </alternativeName>
</protein>
<keyword evidence="5" id="KW-0804">Transcription</keyword>
<dbReference type="Pfam" id="PF01845">
    <property type="entry name" value="CcdB"/>
    <property type="match status" value="1"/>
</dbReference>
<reference evidence="9" key="1">
    <citation type="journal article" date="2011" name="Front. Microbiol.">
        <title>Genomic signatures of strain selection and enhancement in Bacillus atrophaeus var. globigii, a historical biowarfare simulant.</title>
        <authorList>
            <person name="Gibbons H.S."/>
            <person name="Broomall S.M."/>
            <person name="McNew L.A."/>
            <person name="Daligault H."/>
            <person name="Chapman C."/>
            <person name="Bruce D."/>
            <person name="Karavis M."/>
            <person name="Krepps M."/>
            <person name="McGregor P.A."/>
            <person name="Hong C."/>
            <person name="Park K.H."/>
            <person name="Akmal A."/>
            <person name="Feldman A."/>
            <person name="Lin J.S."/>
            <person name="Chang W.E."/>
            <person name="Higgs B.W."/>
            <person name="Demirev P."/>
            <person name="Lindquist J."/>
            <person name="Liem A."/>
            <person name="Fochler E."/>
            <person name="Read T.D."/>
            <person name="Tapia R."/>
            <person name="Johnson S."/>
            <person name="Bishop-Lilly K.A."/>
            <person name="Detter C."/>
            <person name="Han C."/>
            <person name="Sozhamannan S."/>
            <person name="Rosenzweig C.N."/>
            <person name="Skowronski E.W."/>
        </authorList>
    </citation>
    <scope>NUCLEOTIDE SEQUENCE [LARGE SCALE GENOMIC DNA]</scope>
    <source>
        <strain evidence="9">GBPy7</strain>
    </source>
</reference>